<name>A0A8T2IFL8_9PIPI</name>
<evidence type="ECO:0000313" key="1">
    <source>
        <dbReference type="EMBL" id="KAG8429518.1"/>
    </source>
</evidence>
<comment type="caution">
    <text evidence="1">The sequence shown here is derived from an EMBL/GenBank/DDBJ whole genome shotgun (WGS) entry which is preliminary data.</text>
</comment>
<evidence type="ECO:0000313" key="2">
    <source>
        <dbReference type="Proteomes" id="UP000812440"/>
    </source>
</evidence>
<sequence length="110" mass="12083">MEAKGKAAETVIGGCSGLKPWNAGSRKGSRNSHWWLQWIETTGMEAAGKAYFYQNPKLYISFLAFRLGLSMAHPSPYNSTPNSNQISLACCCLYTNDLSYRRAVGAAVLE</sequence>
<protein>
    <submittedName>
        <fullName evidence="1">Uncharacterized protein</fullName>
    </submittedName>
</protein>
<accession>A0A8T2IFL8</accession>
<keyword evidence="2" id="KW-1185">Reference proteome</keyword>
<gene>
    <name evidence="1" type="ORF">GDO86_019972</name>
</gene>
<dbReference type="AlphaFoldDB" id="A0A8T2IFL8"/>
<dbReference type="Proteomes" id="UP000812440">
    <property type="component" value="Unassembled WGS sequence"/>
</dbReference>
<dbReference type="EMBL" id="JAACNH010006114">
    <property type="protein sequence ID" value="KAG8429518.1"/>
    <property type="molecule type" value="Genomic_DNA"/>
</dbReference>
<reference evidence="1" key="1">
    <citation type="thesis" date="2020" institute="ProQuest LLC" country="789 East Eisenhower Parkway, Ann Arbor, MI, USA">
        <title>Comparative Genomics and Chromosome Evolution.</title>
        <authorList>
            <person name="Mudd A.B."/>
        </authorList>
    </citation>
    <scope>NUCLEOTIDE SEQUENCE</scope>
    <source>
        <strain evidence="1">Female2</strain>
        <tissue evidence="1">Blood</tissue>
    </source>
</reference>
<organism evidence="1 2">
    <name type="scientific">Hymenochirus boettgeri</name>
    <name type="common">Congo dwarf clawed frog</name>
    <dbReference type="NCBI Taxonomy" id="247094"/>
    <lineage>
        <taxon>Eukaryota</taxon>
        <taxon>Metazoa</taxon>
        <taxon>Chordata</taxon>
        <taxon>Craniata</taxon>
        <taxon>Vertebrata</taxon>
        <taxon>Euteleostomi</taxon>
        <taxon>Amphibia</taxon>
        <taxon>Batrachia</taxon>
        <taxon>Anura</taxon>
        <taxon>Pipoidea</taxon>
        <taxon>Pipidae</taxon>
        <taxon>Pipinae</taxon>
        <taxon>Hymenochirus</taxon>
    </lineage>
</organism>
<proteinExistence type="predicted"/>